<sequence>MYIIILQNPSYSVNERVLCKCEDGLYYEAKIVRIGRTEDGTLYYKVHYQGWSKTYDEIIFQGMVPSRFISITPETLEEALNARNARREIDKVDKDKKCKRRSSKNYIAGQKELDYEGVNESASTAATTSYIANRLARKRSFTSTSSCSEVELNVPTSVATPQNTEVSVACRSGGDRPVVNVKFNQCDLVGDNFVSKWVSDALLVILERDRQLIEIDLKFRRLPAKYTASKIVAEYAKHIRQINKTNKNQFTGEKAASWKLFMKGFDECSEAFLDVFDIIVPDRLLNNNEKLRHQDLVDKGVVCLFDIADIFEDSKRGLRPSQCYGFIHVVRLLADFEDILKSWSAPGVTTQIFEIFVKAFLKWLGENVPRYVNFAADYETTVCQE</sequence>
<dbReference type="Proteomes" id="UP000046393">
    <property type="component" value="Unplaced"/>
</dbReference>
<name>A0A0N5ADK6_9BILA</name>
<dbReference type="GO" id="GO:0005634">
    <property type="term" value="C:nucleus"/>
    <property type="evidence" value="ECO:0007669"/>
    <property type="project" value="UniProtKB-SubCell"/>
</dbReference>
<dbReference type="GO" id="GO:0006325">
    <property type="term" value="P:chromatin organization"/>
    <property type="evidence" value="ECO:0007669"/>
    <property type="project" value="UniProtKB-KW"/>
</dbReference>
<dbReference type="GO" id="GO:0035267">
    <property type="term" value="C:NuA4 histone acetyltransferase complex"/>
    <property type="evidence" value="ECO:0007669"/>
    <property type="project" value="TreeGrafter"/>
</dbReference>
<dbReference type="Gene3D" id="2.30.30.140">
    <property type="match status" value="1"/>
</dbReference>
<evidence type="ECO:0000256" key="2">
    <source>
        <dbReference type="ARBA" id="ARBA00022853"/>
    </source>
</evidence>
<dbReference type="InterPro" id="IPR053820">
    <property type="entry name" value="MSL3_chromo-like"/>
</dbReference>
<dbReference type="STRING" id="451379.A0A0N5ADK6"/>
<proteinExistence type="predicted"/>
<dbReference type="PANTHER" id="PTHR10880">
    <property type="entry name" value="MORTALITY FACTOR 4-LIKE PROTEIN"/>
    <property type="match status" value="1"/>
</dbReference>
<evidence type="ECO:0000313" key="9">
    <source>
        <dbReference type="WBParaSite" id="SMUV_0000226401-mRNA-1"/>
    </source>
</evidence>
<accession>A0A0N5ADK6</accession>
<dbReference type="InterPro" id="IPR008676">
    <property type="entry name" value="MRG"/>
</dbReference>
<reference evidence="9" key="1">
    <citation type="submission" date="2017-02" db="UniProtKB">
        <authorList>
            <consortium name="WormBaseParasite"/>
        </authorList>
    </citation>
    <scope>IDENTIFICATION</scope>
</reference>
<comment type="subcellular location">
    <subcellularLocation>
        <location evidence="1">Nucleus</location>
    </subcellularLocation>
</comment>
<keyword evidence="8" id="KW-1185">Reference proteome</keyword>
<evidence type="ECO:0000259" key="7">
    <source>
        <dbReference type="Pfam" id="PF22732"/>
    </source>
</evidence>
<evidence type="ECO:0000256" key="3">
    <source>
        <dbReference type="ARBA" id="ARBA00023015"/>
    </source>
</evidence>
<dbReference type="AlphaFoldDB" id="A0A0N5ADK6"/>
<dbReference type="GO" id="GO:0006355">
    <property type="term" value="P:regulation of DNA-templated transcription"/>
    <property type="evidence" value="ECO:0007669"/>
    <property type="project" value="InterPro"/>
</dbReference>
<feature type="domain" description="MRG" evidence="6">
    <location>
        <begin position="198"/>
        <end position="379"/>
    </location>
</feature>
<keyword evidence="3" id="KW-0805">Transcription regulation</keyword>
<dbReference type="InterPro" id="IPR016197">
    <property type="entry name" value="Chromo-like_dom_sf"/>
</dbReference>
<keyword evidence="4" id="KW-0804">Transcription</keyword>
<evidence type="ECO:0000256" key="5">
    <source>
        <dbReference type="ARBA" id="ARBA00023242"/>
    </source>
</evidence>
<keyword evidence="5" id="KW-0539">Nucleus</keyword>
<evidence type="ECO:0000259" key="6">
    <source>
        <dbReference type="Pfam" id="PF05712"/>
    </source>
</evidence>
<dbReference type="SUPFAM" id="SSF54160">
    <property type="entry name" value="Chromo domain-like"/>
    <property type="match status" value="1"/>
</dbReference>
<keyword evidence="2" id="KW-0156">Chromatin regulator</keyword>
<feature type="domain" description="MSL3 chromodomain-like" evidence="7">
    <location>
        <begin position="11"/>
        <end position="61"/>
    </location>
</feature>
<dbReference type="Gene3D" id="1.10.274.30">
    <property type="entry name" value="MRG domain"/>
    <property type="match status" value="1"/>
</dbReference>
<dbReference type="PROSITE" id="PS51640">
    <property type="entry name" value="MRG"/>
    <property type="match status" value="1"/>
</dbReference>
<dbReference type="InterPro" id="IPR038217">
    <property type="entry name" value="MRG_C_sf"/>
</dbReference>
<dbReference type="PANTHER" id="PTHR10880:SF48">
    <property type="entry name" value="MORTALITY FACTOR 4 LIKE 2"/>
    <property type="match status" value="1"/>
</dbReference>
<protein>
    <submittedName>
        <fullName evidence="9">MRG domain-containing protein</fullName>
    </submittedName>
</protein>
<evidence type="ECO:0000256" key="4">
    <source>
        <dbReference type="ARBA" id="ARBA00023163"/>
    </source>
</evidence>
<dbReference type="Pfam" id="PF22732">
    <property type="entry name" value="MSL3_chromo-like"/>
    <property type="match status" value="1"/>
</dbReference>
<evidence type="ECO:0000256" key="1">
    <source>
        <dbReference type="ARBA" id="ARBA00004123"/>
    </source>
</evidence>
<organism evidence="8 9">
    <name type="scientific">Syphacia muris</name>
    <dbReference type="NCBI Taxonomy" id="451379"/>
    <lineage>
        <taxon>Eukaryota</taxon>
        <taxon>Metazoa</taxon>
        <taxon>Ecdysozoa</taxon>
        <taxon>Nematoda</taxon>
        <taxon>Chromadorea</taxon>
        <taxon>Rhabditida</taxon>
        <taxon>Spirurina</taxon>
        <taxon>Oxyuridomorpha</taxon>
        <taxon>Oxyuroidea</taxon>
        <taxon>Oxyuridae</taxon>
        <taxon>Syphacia</taxon>
    </lineage>
</organism>
<dbReference type="InterPro" id="IPR026541">
    <property type="entry name" value="MRG_dom"/>
</dbReference>
<dbReference type="WBParaSite" id="SMUV_0000226401-mRNA-1">
    <property type="protein sequence ID" value="SMUV_0000226401-mRNA-1"/>
    <property type="gene ID" value="SMUV_0000226401"/>
</dbReference>
<evidence type="ECO:0000313" key="8">
    <source>
        <dbReference type="Proteomes" id="UP000046393"/>
    </source>
</evidence>
<dbReference type="Pfam" id="PF05712">
    <property type="entry name" value="MRG"/>
    <property type="match status" value="1"/>
</dbReference>